<feature type="region of interest" description="Disordered" evidence="1">
    <location>
        <begin position="454"/>
        <end position="476"/>
    </location>
</feature>
<feature type="region of interest" description="Disordered" evidence="1">
    <location>
        <begin position="313"/>
        <end position="339"/>
    </location>
</feature>
<proteinExistence type="predicted"/>
<feature type="compositionally biased region" description="Pro residues" evidence="1">
    <location>
        <begin position="270"/>
        <end position="280"/>
    </location>
</feature>
<evidence type="ECO:0000313" key="2">
    <source>
        <dbReference type="EMBL" id="KAI3406371.2"/>
    </source>
</evidence>
<dbReference type="RefSeq" id="XP_049182116.1">
    <property type="nucleotide sequence ID" value="XM_049326804.1"/>
</dbReference>
<feature type="region of interest" description="Disordered" evidence="1">
    <location>
        <begin position="267"/>
        <end position="300"/>
    </location>
</feature>
<dbReference type="GO" id="GO:0031929">
    <property type="term" value="P:TOR signaling"/>
    <property type="evidence" value="ECO:0007669"/>
    <property type="project" value="InterPro"/>
</dbReference>
<organism evidence="2 3">
    <name type="scientific">Candida oxycetoniae</name>
    <dbReference type="NCBI Taxonomy" id="497107"/>
    <lineage>
        <taxon>Eukaryota</taxon>
        <taxon>Fungi</taxon>
        <taxon>Dikarya</taxon>
        <taxon>Ascomycota</taxon>
        <taxon>Saccharomycotina</taxon>
        <taxon>Pichiomycetes</taxon>
        <taxon>Debaryomycetaceae</taxon>
        <taxon>Candida/Lodderomyces clade</taxon>
        <taxon>Candida</taxon>
    </lineage>
</organism>
<feature type="compositionally biased region" description="Polar residues" evidence="1">
    <location>
        <begin position="96"/>
        <end position="129"/>
    </location>
</feature>
<dbReference type="Pfam" id="PF10452">
    <property type="entry name" value="TCO89"/>
    <property type="match status" value="2"/>
</dbReference>
<dbReference type="GO" id="GO:0000329">
    <property type="term" value="C:fungal-type vacuole membrane"/>
    <property type="evidence" value="ECO:0007669"/>
    <property type="project" value="TreeGrafter"/>
</dbReference>
<gene>
    <name evidence="2" type="ORF">KGF56_000852</name>
</gene>
<dbReference type="GO" id="GO:0031931">
    <property type="term" value="C:TORC1 complex"/>
    <property type="evidence" value="ECO:0007669"/>
    <property type="project" value="InterPro"/>
</dbReference>
<reference evidence="2" key="1">
    <citation type="journal article" date="2022" name="DNA Res.">
        <title>Genome analysis of five recently described species of the CUG-Ser clade uncovers Candida theae as a new hybrid lineage with pathogenic potential in the Candida parapsilosis species complex.</title>
        <authorList>
            <person name="Mixao V."/>
            <person name="Del Olmo V."/>
            <person name="Hegedusova E."/>
            <person name="Saus E."/>
            <person name="Pryszcz L."/>
            <person name="Cillingova A."/>
            <person name="Nosek J."/>
            <person name="Gabaldon T."/>
        </authorList>
    </citation>
    <scope>NUCLEOTIDE SEQUENCE</scope>
    <source>
        <strain evidence="2">CBS 10844</strain>
    </source>
</reference>
<protein>
    <submittedName>
        <fullName evidence="2">TCO89</fullName>
    </submittedName>
</protein>
<dbReference type="EMBL" id="JAHUZD010000024">
    <property type="protein sequence ID" value="KAI3406371.2"/>
    <property type="molecule type" value="Genomic_DNA"/>
</dbReference>
<keyword evidence="3" id="KW-1185">Reference proteome</keyword>
<feature type="compositionally biased region" description="Low complexity" evidence="1">
    <location>
        <begin position="72"/>
        <end position="84"/>
    </location>
</feature>
<dbReference type="AlphaFoldDB" id="A0AAI9WZG0"/>
<feature type="compositionally biased region" description="Low complexity" evidence="1">
    <location>
        <begin position="167"/>
        <end position="180"/>
    </location>
</feature>
<dbReference type="GeneID" id="73378469"/>
<feature type="region of interest" description="Disordered" evidence="1">
    <location>
        <begin position="488"/>
        <end position="508"/>
    </location>
</feature>
<evidence type="ECO:0000256" key="1">
    <source>
        <dbReference type="SAM" id="MobiDB-lite"/>
    </source>
</evidence>
<name>A0AAI9WZG0_9ASCO</name>
<comment type="caution">
    <text evidence="2">The sequence shown here is derived from an EMBL/GenBank/DDBJ whole genome shotgun (WGS) entry which is preliminary data.</text>
</comment>
<dbReference type="Proteomes" id="UP001202479">
    <property type="component" value="Unassembled WGS sequence"/>
</dbReference>
<evidence type="ECO:0000313" key="3">
    <source>
        <dbReference type="Proteomes" id="UP001202479"/>
    </source>
</evidence>
<feature type="compositionally biased region" description="Polar residues" evidence="1">
    <location>
        <begin position="488"/>
        <end position="502"/>
    </location>
</feature>
<feature type="compositionally biased region" description="Polar residues" evidence="1">
    <location>
        <begin position="17"/>
        <end position="32"/>
    </location>
</feature>
<sequence length="769" mass="84074">MSGNKAESEGEQLLDHSVSQPTETVHVESSQGESGGAEIQSEQVQVQPALLDRAKTPSEQVQVQPALLGGASRSISSSNVSSNSLFTQKKPHISRQKSYNRSPSHNKLMNKLPASSSTTSIARPNLNRSKSTDGLAKGRQGGGSAFKRNNRSFTKVAGLLPLTKSMSNQSLKSNKSTTSLKGMSSFNIGLKPSARKGKAIINLDDEDGDYEDVDELPHNEHDQQQQQQQQQQVMPVAERFDSQETITTNNSNSTQNIPSLYEQINRIVPDPTPDTLPPSTPTNTTATTMTTTTTLPSRPQLEVLQETTPSAEHFNATAEEERHRRHLTSSTRSSTEDFSQATNLYGGSLLLSQSTGLVRKIDPMSTKAAVAFPDEQKNGDTTSHLELAGGISFKANPIETTASIAKPDTTNLNVSKKNSYQPDQTIFTNLQRTTNQHIQKKPQSQVQVQVQSQLQRQQVPNKNRAEVAPQPTKASQHYLQDGVNNYNEFLHSAPSSSDSQRGVASKNIETRTQQKLWLQRESSLMDVANGDPSRMANFSNLSLNNLMFAHSYNKSHANMGDLQANAHSAQGSRVYSSNLGGTTVMPGTPGASSNVGFNGYSNQGPGTPEASIGANNMNMNGLLLMVQNNHQNSIQSRTEFERLNREYLNVRRHLNPVGECLTRLEKYKSKEIKLEKRSQKKSADGNLNSAGDTFEEYASISIQKRDEITATINKMWQDAILSTLSSASKLGLLPQDNMKSANTKVSSFAKQGLAPSTRPVKLSTNQSHI</sequence>
<dbReference type="PANTHER" id="PTHR22794:SF2">
    <property type="entry name" value="THAP DOMAIN-CONTAINING PROTEIN 11"/>
    <property type="match status" value="1"/>
</dbReference>
<feature type="region of interest" description="Disordered" evidence="1">
    <location>
        <begin position="167"/>
        <end position="190"/>
    </location>
</feature>
<feature type="region of interest" description="Disordered" evidence="1">
    <location>
        <begin position="208"/>
        <end position="237"/>
    </location>
</feature>
<accession>A0AAI9WZG0</accession>
<dbReference type="PANTHER" id="PTHR22794">
    <property type="entry name" value="THAP DOMAIN PROTEIN 11"/>
    <property type="match status" value="1"/>
</dbReference>
<feature type="region of interest" description="Disordered" evidence="1">
    <location>
        <begin position="1"/>
        <end position="150"/>
    </location>
</feature>
<feature type="compositionally biased region" description="Low complexity" evidence="1">
    <location>
        <begin position="281"/>
        <end position="299"/>
    </location>
</feature>
<dbReference type="InterPro" id="IPR018857">
    <property type="entry name" value="TORC1_cplx_su_TCO89"/>
</dbReference>